<dbReference type="AlphaFoldDB" id="A0A5N6KVQ6"/>
<gene>
    <name evidence="10" type="ORF">FH972_023446</name>
</gene>
<dbReference type="Pfam" id="PF04124">
    <property type="entry name" value="Dor1"/>
    <property type="match status" value="2"/>
</dbReference>
<evidence type="ECO:0000256" key="5">
    <source>
        <dbReference type="ARBA" id="ARBA00022927"/>
    </source>
</evidence>
<evidence type="ECO:0000256" key="6">
    <source>
        <dbReference type="ARBA" id="ARBA00023034"/>
    </source>
</evidence>
<evidence type="ECO:0000256" key="4">
    <source>
        <dbReference type="ARBA" id="ARBA00022448"/>
    </source>
</evidence>
<dbReference type="EMBL" id="VIBQ01000014">
    <property type="protein sequence ID" value="KAB8349419.1"/>
    <property type="molecule type" value="Genomic_DNA"/>
</dbReference>
<evidence type="ECO:0000256" key="3">
    <source>
        <dbReference type="ARBA" id="ARBA00020983"/>
    </source>
</evidence>
<protein>
    <recommendedName>
        <fullName evidence="3">Conserved oligomeric Golgi complex subunit 8</fullName>
    </recommendedName>
    <alternativeName>
        <fullName evidence="8">Component of oligomeric Golgi complex 8</fullName>
    </alternativeName>
</protein>
<evidence type="ECO:0000256" key="8">
    <source>
        <dbReference type="ARBA" id="ARBA00031347"/>
    </source>
</evidence>
<dbReference type="PANTHER" id="PTHR21311">
    <property type="entry name" value="CONSERVED OLIGOMERIC GOLGI COMPLEX COMPONENT 8"/>
    <property type="match status" value="1"/>
</dbReference>
<evidence type="ECO:0000256" key="2">
    <source>
        <dbReference type="ARBA" id="ARBA00006419"/>
    </source>
</evidence>
<keyword evidence="4" id="KW-0813">Transport</keyword>
<evidence type="ECO:0000313" key="11">
    <source>
        <dbReference type="Proteomes" id="UP000327013"/>
    </source>
</evidence>
<keyword evidence="5" id="KW-0653">Protein transport</keyword>
<organism evidence="10 11">
    <name type="scientific">Carpinus fangiana</name>
    <dbReference type="NCBI Taxonomy" id="176857"/>
    <lineage>
        <taxon>Eukaryota</taxon>
        <taxon>Viridiplantae</taxon>
        <taxon>Streptophyta</taxon>
        <taxon>Embryophyta</taxon>
        <taxon>Tracheophyta</taxon>
        <taxon>Spermatophyta</taxon>
        <taxon>Magnoliopsida</taxon>
        <taxon>eudicotyledons</taxon>
        <taxon>Gunneridae</taxon>
        <taxon>Pentapetalae</taxon>
        <taxon>rosids</taxon>
        <taxon>fabids</taxon>
        <taxon>Fagales</taxon>
        <taxon>Betulaceae</taxon>
        <taxon>Carpinus</taxon>
    </lineage>
</organism>
<name>A0A5N6KVQ6_9ROSI</name>
<dbReference type="OrthoDB" id="1661054at2759"/>
<dbReference type="Proteomes" id="UP000327013">
    <property type="component" value="Unassembled WGS sequence"/>
</dbReference>
<evidence type="ECO:0000313" key="10">
    <source>
        <dbReference type="EMBL" id="KAB8349419.1"/>
    </source>
</evidence>
<dbReference type="InterPro" id="IPR007255">
    <property type="entry name" value="COG8"/>
</dbReference>
<keyword evidence="11" id="KW-1185">Reference proteome</keyword>
<feature type="compositionally biased region" description="Polar residues" evidence="9">
    <location>
        <begin position="806"/>
        <end position="816"/>
    </location>
</feature>
<dbReference type="GO" id="GO:0006891">
    <property type="term" value="P:intra-Golgi vesicle-mediated transport"/>
    <property type="evidence" value="ECO:0007669"/>
    <property type="project" value="TreeGrafter"/>
</dbReference>
<dbReference type="GO" id="GO:0000139">
    <property type="term" value="C:Golgi membrane"/>
    <property type="evidence" value="ECO:0007669"/>
    <property type="project" value="UniProtKB-SubCell"/>
</dbReference>
<sequence length="925" mass="99276">MAESLYEVLAPHFDTSAPLPASRDQATSNYLNRLYTLSVDAVTSTEPDSLSHEEQTSLRSLQALSKRSYRTIDSATTSLQHLRTTLPAISSSSDEIKTLVPSLESASSTFAAKYGKPAENPVLDRRRRAMRLGENVDRLADILELPTLLSSTISAAAVSSSASVGATNAASSSTAASANANYASALDLYAHIKRLQRLYPSSELVQSIALQAEAAMRDMTTSLIVALRSNSLKLAGGMRLIGLLRRVAPELDDDAPGGAAAAAPGKPTNISVSTLSAATPNEGSLGALFLVCRLTNLSSMLDALDPLRDLADQETTAKKSAGSKIQENSKAWASGQQTERYLKRYIEIFREQCFAMVSMYKSIFPASLPGPAADGIDAPESDTSAQSQTIPAALSTFTMHLVDELCDTLREYLPNVQEQSARDSLLTQVLYCAGSLGRLGGDFGMMLALLEEDMEEGFGVKEAESPEWIQAMKKHRVQAGRLELLASGAGARREVASPRTQPVAGVHEALANGVSLRLLFWSALGPAVTADHKRRLIPPRPAATPSLTIGPSRRNASAAPPTFHFMPFQSALIPATRPIQQAPLHPSPFQETLTVPSAHKVPGVSPFTHCSCPDTNLLQITALDLDFRAQPSYVTETTDGATEQTTLKHGYQASLRMAGNLTADVLHQGLRTAVHVHRDGQLVAARDDVALEAVQDGQLASPPRDGRVVFERADWFEAALLRSGRYHVRAEGVTRQGRRVFCVEGEVRLRAGGRARGDGRAKVEDLTYCITVHHMKMCCMTVHHLRIYRMTVPHIADPRASAESKACSSQAKQSGFSIRRPLESSGRNMHAGAGWERRGAGQTACMKPDLAEADWQPRGHKPHLRLAGQGWGVAAVTIVPDCDQKLCSEARKQGDASRPGGGCGGGAVGRWISGACTSILCCGDQ</sequence>
<dbReference type="GO" id="GO:0015031">
    <property type="term" value="P:protein transport"/>
    <property type="evidence" value="ECO:0007669"/>
    <property type="project" value="UniProtKB-KW"/>
</dbReference>
<comment type="caution">
    <text evidence="10">The sequence shown here is derived from an EMBL/GenBank/DDBJ whole genome shotgun (WGS) entry which is preliminary data.</text>
</comment>
<comment type="similarity">
    <text evidence="2">Belongs to the COG8 family.</text>
</comment>
<evidence type="ECO:0000256" key="1">
    <source>
        <dbReference type="ARBA" id="ARBA00004395"/>
    </source>
</evidence>
<dbReference type="GO" id="GO:0017119">
    <property type="term" value="C:Golgi transport complex"/>
    <property type="evidence" value="ECO:0007669"/>
    <property type="project" value="InterPro"/>
</dbReference>
<accession>A0A5N6KVQ6</accession>
<dbReference type="PANTHER" id="PTHR21311:SF0">
    <property type="entry name" value="CONSERVED OLIGOMERIC GOLGI COMPLEX SUBUNIT 8"/>
    <property type="match status" value="1"/>
</dbReference>
<keyword evidence="7" id="KW-0472">Membrane</keyword>
<evidence type="ECO:0000256" key="7">
    <source>
        <dbReference type="ARBA" id="ARBA00023136"/>
    </source>
</evidence>
<feature type="region of interest" description="Disordered" evidence="9">
    <location>
        <begin position="537"/>
        <end position="556"/>
    </location>
</feature>
<evidence type="ECO:0000256" key="9">
    <source>
        <dbReference type="SAM" id="MobiDB-lite"/>
    </source>
</evidence>
<comment type="subcellular location">
    <subcellularLocation>
        <location evidence="1">Golgi apparatus membrane</location>
        <topology evidence="1">Peripheral membrane protein</topology>
    </subcellularLocation>
</comment>
<proteinExistence type="inferred from homology"/>
<feature type="region of interest" description="Disordered" evidence="9">
    <location>
        <begin position="803"/>
        <end position="833"/>
    </location>
</feature>
<keyword evidence="6" id="KW-0333">Golgi apparatus</keyword>
<reference evidence="10 11" key="1">
    <citation type="submission" date="2019-06" db="EMBL/GenBank/DDBJ databases">
        <title>A chromosomal-level reference genome of Carpinus fangiana (Coryloideae, Betulaceae).</title>
        <authorList>
            <person name="Yang X."/>
            <person name="Wang Z."/>
            <person name="Zhang L."/>
            <person name="Hao G."/>
            <person name="Liu J."/>
            <person name="Yang Y."/>
        </authorList>
    </citation>
    <scope>NUCLEOTIDE SEQUENCE [LARGE SCALE GENOMIC DNA]</scope>
    <source>
        <strain evidence="10">Cfa_2016G</strain>
        <tissue evidence="10">Leaf</tissue>
    </source>
</reference>